<accession>A0A367WN05</accession>
<evidence type="ECO:0000313" key="1">
    <source>
        <dbReference type="EMBL" id="RCK41960.1"/>
    </source>
</evidence>
<gene>
    <name evidence="1" type="ORF">TH30_21380</name>
</gene>
<evidence type="ECO:0000313" key="2">
    <source>
        <dbReference type="Proteomes" id="UP000252255"/>
    </source>
</evidence>
<organism evidence="1 2">
    <name type="scientific">Thalassospira profundimaris</name>
    <dbReference type="NCBI Taxonomy" id="502049"/>
    <lineage>
        <taxon>Bacteria</taxon>
        <taxon>Pseudomonadati</taxon>
        <taxon>Pseudomonadota</taxon>
        <taxon>Alphaproteobacteria</taxon>
        <taxon>Rhodospirillales</taxon>
        <taxon>Thalassospiraceae</taxon>
        <taxon>Thalassospira</taxon>
    </lineage>
</organism>
<sequence length="119" mass="13129">MDFAEHNYADAAVDLAEQLDDVPLMIADVVLDDVRRYLWLRQFSGASKQALILGMTTEETEQAIQIANSLDGSVTLNEAEEIIHEARAIMWGATFSQIPRSHFAKSILANAGKKGESVH</sequence>
<name>A0A367WN05_9PROT</name>
<protein>
    <submittedName>
        <fullName evidence="1">Uncharacterized protein</fullName>
    </submittedName>
</protein>
<dbReference type="RefSeq" id="WP_114100004.1">
    <property type="nucleotide sequence ID" value="NZ_JPWI01000019.1"/>
</dbReference>
<dbReference type="AlphaFoldDB" id="A0A367WN05"/>
<reference evidence="1 2" key="1">
    <citation type="submission" date="2014-07" db="EMBL/GenBank/DDBJ databases">
        <title>Draft genome sequence of Thalassospira profundimaris PR54-5.</title>
        <authorList>
            <person name="Lai Q."/>
            <person name="Shao Z."/>
        </authorList>
    </citation>
    <scope>NUCLEOTIDE SEQUENCE [LARGE SCALE GENOMIC DNA]</scope>
    <source>
        <strain evidence="1 2">PR54-5</strain>
    </source>
</reference>
<proteinExistence type="predicted"/>
<dbReference type="EMBL" id="JPWI01000019">
    <property type="protein sequence ID" value="RCK41960.1"/>
    <property type="molecule type" value="Genomic_DNA"/>
</dbReference>
<comment type="caution">
    <text evidence="1">The sequence shown here is derived from an EMBL/GenBank/DDBJ whole genome shotgun (WGS) entry which is preliminary data.</text>
</comment>
<dbReference type="Proteomes" id="UP000252255">
    <property type="component" value="Unassembled WGS sequence"/>
</dbReference>